<dbReference type="AlphaFoldDB" id="A0A0F5J6P9"/>
<feature type="transmembrane region" description="Helical" evidence="1">
    <location>
        <begin position="44"/>
        <end position="67"/>
    </location>
</feature>
<gene>
    <name evidence="2" type="ORF">HMPREF1535_03020</name>
</gene>
<reference evidence="2 3" key="1">
    <citation type="submission" date="2013-04" db="EMBL/GenBank/DDBJ databases">
        <title>The Genome Sequence of Parabacteroides goldsteinii DSM 19448.</title>
        <authorList>
            <consortium name="The Broad Institute Genomics Platform"/>
            <person name="Earl A."/>
            <person name="Ward D."/>
            <person name="Feldgarden M."/>
            <person name="Gevers D."/>
            <person name="Martens E."/>
            <person name="Sakamoto M."/>
            <person name="Benno Y."/>
            <person name="Song Y."/>
            <person name="Liu C."/>
            <person name="Lee J."/>
            <person name="Bolanos M."/>
            <person name="Vaisanen M.L."/>
            <person name="Finegold S.M."/>
            <person name="Walker B."/>
            <person name="Young S."/>
            <person name="Zeng Q."/>
            <person name="Gargeya S."/>
            <person name="Fitzgerald M."/>
            <person name="Haas B."/>
            <person name="Abouelleil A."/>
            <person name="Allen A.W."/>
            <person name="Alvarado L."/>
            <person name="Arachchi H.M."/>
            <person name="Berlin A.M."/>
            <person name="Chapman S.B."/>
            <person name="Gainer-Dewar J."/>
            <person name="Goldberg J."/>
            <person name="Griggs A."/>
            <person name="Gujja S."/>
            <person name="Hansen M."/>
            <person name="Howarth C."/>
            <person name="Imamovic A."/>
            <person name="Ireland A."/>
            <person name="Larimer J."/>
            <person name="McCowan C."/>
            <person name="Murphy C."/>
            <person name="Pearson M."/>
            <person name="Poon T.W."/>
            <person name="Priest M."/>
            <person name="Roberts A."/>
            <person name="Saif S."/>
            <person name="Shea T."/>
            <person name="Sisk P."/>
            <person name="Sykes S."/>
            <person name="Wortman J."/>
            <person name="Nusbaum C."/>
            <person name="Birren B."/>
        </authorList>
    </citation>
    <scope>NUCLEOTIDE SEQUENCE [LARGE SCALE GENOMIC DNA]</scope>
    <source>
        <strain evidence="2 3">DSM 19448</strain>
    </source>
</reference>
<dbReference type="EMBL" id="AQHV01000014">
    <property type="protein sequence ID" value="KKB53479.1"/>
    <property type="molecule type" value="Genomic_DNA"/>
</dbReference>
<evidence type="ECO:0000256" key="1">
    <source>
        <dbReference type="SAM" id="Phobius"/>
    </source>
</evidence>
<keyword evidence="1" id="KW-1133">Transmembrane helix</keyword>
<feature type="transmembrane region" description="Helical" evidence="1">
    <location>
        <begin position="73"/>
        <end position="96"/>
    </location>
</feature>
<dbReference type="STRING" id="927665.HMPREF1535_03020"/>
<sequence length="197" mass="23013">MELDAIKNSWKQENLQIAANVQLNKSALMEKINKETSWMKKKNLLVLLFRIPFPVIILILLFTNIQIQNIFNFYVGLGLFLGFACFTLWGLIGYYLKLRKLDLTESYLENKKKVRELELFKLEMTKRNYCSSPVGIAGIFLMINMPLFTTTEGAIMLLLIMTIMAISIFVNLRYILPAQFKRLNKEMEEIRKLEEEG</sequence>
<accession>A0A0F5J6P9</accession>
<dbReference type="RefSeq" id="WP_046146716.1">
    <property type="nucleotide sequence ID" value="NZ_KQ033913.1"/>
</dbReference>
<protein>
    <submittedName>
        <fullName evidence="2">Uncharacterized protein</fullName>
    </submittedName>
</protein>
<comment type="caution">
    <text evidence="2">The sequence shown here is derived from an EMBL/GenBank/DDBJ whole genome shotgun (WGS) entry which is preliminary data.</text>
</comment>
<evidence type="ECO:0000313" key="3">
    <source>
        <dbReference type="Proteomes" id="UP000033047"/>
    </source>
</evidence>
<feature type="transmembrane region" description="Helical" evidence="1">
    <location>
        <begin position="154"/>
        <end position="176"/>
    </location>
</feature>
<dbReference type="PATRIC" id="fig|927665.4.peg.3104"/>
<proteinExistence type="predicted"/>
<feature type="transmembrane region" description="Helical" evidence="1">
    <location>
        <begin position="129"/>
        <end position="148"/>
    </location>
</feature>
<dbReference type="Proteomes" id="UP000033047">
    <property type="component" value="Unassembled WGS sequence"/>
</dbReference>
<name>A0A0F5J6P9_9BACT</name>
<dbReference type="HOGENOM" id="CLU_1389051_0_0_10"/>
<keyword evidence="1" id="KW-0472">Membrane</keyword>
<keyword evidence="1" id="KW-0812">Transmembrane</keyword>
<organism evidence="2 3">
    <name type="scientific">Parabacteroides goldsteinii DSM 19448 = WAL 12034</name>
    <dbReference type="NCBI Taxonomy" id="927665"/>
    <lineage>
        <taxon>Bacteria</taxon>
        <taxon>Pseudomonadati</taxon>
        <taxon>Bacteroidota</taxon>
        <taxon>Bacteroidia</taxon>
        <taxon>Bacteroidales</taxon>
        <taxon>Tannerellaceae</taxon>
        <taxon>Parabacteroides</taxon>
    </lineage>
</organism>
<evidence type="ECO:0000313" key="2">
    <source>
        <dbReference type="EMBL" id="KKB53479.1"/>
    </source>
</evidence>